<name>A0A667GCH8_LYNCA</name>
<dbReference type="AlphaFoldDB" id="A0A667GCH8"/>
<proteinExistence type="predicted"/>
<dbReference type="Gene3D" id="3.40.33.10">
    <property type="entry name" value="CAP"/>
    <property type="match status" value="1"/>
</dbReference>
<keyword evidence="2" id="KW-1185">Reference proteome</keyword>
<dbReference type="FunFam" id="3.40.33.10:FF:000016">
    <property type="entry name" value="Golgi-associated plant pathogenesis-related protein 1"/>
    <property type="match status" value="1"/>
</dbReference>
<dbReference type="Ensembl" id="ENSLCNT00005014364.1">
    <property type="protein sequence ID" value="ENSLCNP00005012821.1"/>
    <property type="gene ID" value="ENSLCNG00005008449.1"/>
</dbReference>
<dbReference type="SUPFAM" id="SSF55797">
    <property type="entry name" value="PR-1-like"/>
    <property type="match status" value="1"/>
</dbReference>
<organism evidence="1 2">
    <name type="scientific">Lynx canadensis</name>
    <name type="common">Canada lynx</name>
    <name type="synonym">Felis canadensis</name>
    <dbReference type="NCBI Taxonomy" id="61383"/>
    <lineage>
        <taxon>Eukaryota</taxon>
        <taxon>Metazoa</taxon>
        <taxon>Chordata</taxon>
        <taxon>Craniata</taxon>
        <taxon>Vertebrata</taxon>
        <taxon>Euteleostomi</taxon>
        <taxon>Mammalia</taxon>
        <taxon>Eutheria</taxon>
        <taxon>Laurasiatheria</taxon>
        <taxon>Carnivora</taxon>
        <taxon>Feliformia</taxon>
        <taxon>Felidae</taxon>
        <taxon>Felinae</taxon>
        <taxon>Lynx</taxon>
    </lineage>
</organism>
<evidence type="ECO:0000313" key="1">
    <source>
        <dbReference type="Ensembl" id="ENSLCNP00005012821.1"/>
    </source>
</evidence>
<protein>
    <submittedName>
        <fullName evidence="1">Uncharacterized protein</fullName>
    </submittedName>
</protein>
<sequence length="86" mass="9378">MGEKRILGEGLAQDYIAGKENYNSQQPGFASGTGHFTIMEWKNTKKMGVRKASASDGSSFMVAGYFPAGNVIKQGFFEENVLPPKK</sequence>
<dbReference type="Proteomes" id="UP000472241">
    <property type="component" value="Unplaced"/>
</dbReference>
<accession>A0A667GCH8</accession>
<reference evidence="1" key="2">
    <citation type="submission" date="2025-09" db="UniProtKB">
        <authorList>
            <consortium name="Ensembl"/>
        </authorList>
    </citation>
    <scope>IDENTIFICATION</scope>
</reference>
<evidence type="ECO:0000313" key="2">
    <source>
        <dbReference type="Proteomes" id="UP000472241"/>
    </source>
</evidence>
<reference evidence="1" key="1">
    <citation type="submission" date="2025-08" db="UniProtKB">
        <authorList>
            <consortium name="Ensembl"/>
        </authorList>
    </citation>
    <scope>IDENTIFICATION</scope>
</reference>
<dbReference type="InterPro" id="IPR035940">
    <property type="entry name" value="CAP_sf"/>
</dbReference>